<dbReference type="PRINTS" id="PR01217">
    <property type="entry name" value="PRICHEXTENSN"/>
</dbReference>
<dbReference type="InParanoid" id="A0A1U8AR96"/>
<evidence type="ECO:0000313" key="4">
    <source>
        <dbReference type="RefSeq" id="XP_010270224.1"/>
    </source>
</evidence>
<dbReference type="Proteomes" id="UP000189703">
    <property type="component" value="Unplaced"/>
</dbReference>
<dbReference type="AlphaFoldDB" id="A0A1U8AR96"/>
<dbReference type="InterPro" id="IPR006121">
    <property type="entry name" value="HMA_dom"/>
</dbReference>
<dbReference type="GeneID" id="104606622"/>
<dbReference type="Gene3D" id="3.30.70.100">
    <property type="match status" value="1"/>
</dbReference>
<name>A0A1U8AR96_NELNU</name>
<feature type="domain" description="HMA" evidence="2">
    <location>
        <begin position="5"/>
        <end position="70"/>
    </location>
</feature>
<dbReference type="GO" id="GO:0046872">
    <property type="term" value="F:metal ion binding"/>
    <property type="evidence" value="ECO:0007669"/>
    <property type="project" value="InterPro"/>
</dbReference>
<evidence type="ECO:0000256" key="1">
    <source>
        <dbReference type="SAM" id="MobiDB-lite"/>
    </source>
</evidence>
<dbReference type="FunCoup" id="A0A1U8AR96">
    <property type="interactions" value="216"/>
</dbReference>
<dbReference type="RefSeq" id="XP_010270224.1">
    <property type="nucleotide sequence ID" value="XM_010271922.2"/>
</dbReference>
<accession>A0A1U8AR96</accession>
<evidence type="ECO:0000259" key="2">
    <source>
        <dbReference type="PROSITE" id="PS50846"/>
    </source>
</evidence>
<dbReference type="PANTHER" id="PTHR47488">
    <property type="entry name" value="HEAVY METAL TRANSPORT/DETOXIFICATION SUPERFAMILY PROTEIN"/>
    <property type="match status" value="1"/>
</dbReference>
<evidence type="ECO:0000313" key="3">
    <source>
        <dbReference type="Proteomes" id="UP000189703"/>
    </source>
</evidence>
<dbReference type="PANTHER" id="PTHR47488:SF7">
    <property type="entry name" value="HEAVY METAL TRANSPORT_DETOXIFICATION SUPERFAMILY PROTEIN"/>
    <property type="match status" value="1"/>
</dbReference>
<sequence length="217" mass="23833">MVQKVSTIVLEVDLGCPHCYKKIKKTLCKFPEIRDQVFDEKQNKVTIIGYLCCPDKFIRKLCCKAGKCIKSYEIKDDGDKPPKKVLPPTPAPAPKPPEPAPKPPEPAPPKPPEPAPPKPPEPAPPKPPEPAPPKPAEPAPKPPEPAPPGPPFVVCCRPCYEGYRGGPCYHGYEMPPPPPPCYDGCGCGCGRVPYYRGYYVSRCDYFSEENHSSCVIM</sequence>
<keyword evidence="3" id="KW-1185">Reference proteome</keyword>
<dbReference type="PROSITE" id="PS50846">
    <property type="entry name" value="HMA_2"/>
    <property type="match status" value="1"/>
</dbReference>
<proteinExistence type="predicted"/>
<dbReference type="SUPFAM" id="SSF55008">
    <property type="entry name" value="HMA, heavy metal-associated domain"/>
    <property type="match status" value="1"/>
</dbReference>
<dbReference type="eggNOG" id="ENOG502R8VI">
    <property type="taxonomic scope" value="Eukaryota"/>
</dbReference>
<dbReference type="GO" id="GO:1900150">
    <property type="term" value="P:regulation of defense response to fungus"/>
    <property type="evidence" value="ECO:0007669"/>
    <property type="project" value="InterPro"/>
</dbReference>
<dbReference type="KEGG" id="nnu:104606622"/>
<organism evidence="3 4">
    <name type="scientific">Nelumbo nucifera</name>
    <name type="common">Sacred lotus</name>
    <dbReference type="NCBI Taxonomy" id="4432"/>
    <lineage>
        <taxon>Eukaryota</taxon>
        <taxon>Viridiplantae</taxon>
        <taxon>Streptophyta</taxon>
        <taxon>Embryophyta</taxon>
        <taxon>Tracheophyta</taxon>
        <taxon>Spermatophyta</taxon>
        <taxon>Magnoliopsida</taxon>
        <taxon>Proteales</taxon>
        <taxon>Nelumbonaceae</taxon>
        <taxon>Nelumbo</taxon>
    </lineage>
</organism>
<protein>
    <submittedName>
        <fullName evidence="4">Protein PYRICULARIA ORYZAE RESISTANCE 21-like</fullName>
    </submittedName>
</protein>
<gene>
    <name evidence="4" type="primary">LOC104606622</name>
</gene>
<feature type="region of interest" description="Disordered" evidence="1">
    <location>
        <begin position="78"/>
        <end position="145"/>
    </location>
</feature>
<feature type="compositionally biased region" description="Pro residues" evidence="1">
    <location>
        <begin position="84"/>
        <end position="145"/>
    </location>
</feature>
<dbReference type="OrthoDB" id="785270at2759"/>
<dbReference type="PRINTS" id="PR00021">
    <property type="entry name" value="PRORICH"/>
</dbReference>
<dbReference type="OMA" id="YGGPPPC"/>
<reference evidence="4" key="1">
    <citation type="submission" date="2025-08" db="UniProtKB">
        <authorList>
            <consortium name="RefSeq"/>
        </authorList>
    </citation>
    <scope>IDENTIFICATION</scope>
</reference>
<dbReference type="InterPro" id="IPR044169">
    <property type="entry name" value="PI21"/>
</dbReference>
<dbReference type="InterPro" id="IPR036163">
    <property type="entry name" value="HMA_dom_sf"/>
</dbReference>